<dbReference type="Gene3D" id="3.30.300.130">
    <property type="entry name" value="Fe-S cluster assembly (FSCA)"/>
    <property type="match status" value="1"/>
</dbReference>
<evidence type="ECO:0000259" key="2">
    <source>
        <dbReference type="Pfam" id="PF01883"/>
    </source>
</evidence>
<name>A0ABN1CYX5_SACER</name>
<keyword evidence="4" id="KW-1185">Reference proteome</keyword>
<evidence type="ECO:0000313" key="3">
    <source>
        <dbReference type="EMBL" id="GAA0529725.1"/>
    </source>
</evidence>
<dbReference type="Proteomes" id="UP001500729">
    <property type="component" value="Unassembled WGS sequence"/>
</dbReference>
<comment type="caution">
    <text evidence="3">The sequence shown here is derived from an EMBL/GenBank/DDBJ whole genome shotgun (WGS) entry which is preliminary data.</text>
</comment>
<reference evidence="3 4" key="1">
    <citation type="journal article" date="2019" name="Int. J. Syst. Evol. Microbiol.">
        <title>The Global Catalogue of Microorganisms (GCM) 10K type strain sequencing project: providing services to taxonomists for standard genome sequencing and annotation.</title>
        <authorList>
            <consortium name="The Broad Institute Genomics Platform"/>
            <consortium name="The Broad Institute Genome Sequencing Center for Infectious Disease"/>
            <person name="Wu L."/>
            <person name="Ma J."/>
        </authorList>
    </citation>
    <scope>NUCLEOTIDE SEQUENCE [LARGE SCALE GENOMIC DNA]</scope>
    <source>
        <strain evidence="3 4">JCM 10303</strain>
    </source>
</reference>
<organism evidence="3 4">
    <name type="scientific">Saccharopolyspora erythraea</name>
    <name type="common">Streptomyces erythraeus</name>
    <dbReference type="NCBI Taxonomy" id="1836"/>
    <lineage>
        <taxon>Bacteria</taxon>
        <taxon>Bacillati</taxon>
        <taxon>Actinomycetota</taxon>
        <taxon>Actinomycetes</taxon>
        <taxon>Pseudonocardiales</taxon>
        <taxon>Pseudonocardiaceae</taxon>
        <taxon>Saccharopolyspora</taxon>
    </lineage>
</organism>
<evidence type="ECO:0000256" key="1">
    <source>
        <dbReference type="SAM" id="MobiDB-lite"/>
    </source>
</evidence>
<protein>
    <submittedName>
        <fullName evidence="3">Iron-sulfur cluster assembly protein</fullName>
    </submittedName>
</protein>
<proteinExistence type="predicted"/>
<dbReference type="Pfam" id="PF01883">
    <property type="entry name" value="FeS_assembly_P"/>
    <property type="match status" value="1"/>
</dbReference>
<gene>
    <name evidence="3" type="ORF">GCM10009533_31230</name>
</gene>
<feature type="compositionally biased region" description="Gly residues" evidence="1">
    <location>
        <begin position="17"/>
        <end position="32"/>
    </location>
</feature>
<feature type="domain" description="MIP18 family-like" evidence="2">
    <location>
        <begin position="47"/>
        <end position="113"/>
    </location>
</feature>
<dbReference type="InterPro" id="IPR002744">
    <property type="entry name" value="MIP18-like"/>
</dbReference>
<evidence type="ECO:0000313" key="4">
    <source>
        <dbReference type="Proteomes" id="UP001500729"/>
    </source>
</evidence>
<feature type="region of interest" description="Disordered" evidence="1">
    <location>
        <begin position="1"/>
        <end position="36"/>
    </location>
</feature>
<dbReference type="SUPFAM" id="SSF117916">
    <property type="entry name" value="Fe-S cluster assembly (FSCA) domain-like"/>
    <property type="match status" value="1"/>
</dbReference>
<feature type="compositionally biased region" description="Low complexity" evidence="1">
    <location>
        <begin position="7"/>
        <end position="16"/>
    </location>
</feature>
<dbReference type="InterPro" id="IPR034904">
    <property type="entry name" value="FSCA_dom_sf"/>
</dbReference>
<sequence>MSKPSSAGAATAAVDGDGTGGHRSGPGSGTAGGRAAPAKGAAARLEAAAWRALGEVLDPELDQPITDLGFVAACEVVDGEVRVELRLPTYFCAPNFAYLMVADAREALAAVSGGPVRVRLLDHFASEEINAGVAAGDGFDATFPGLAAGELDDLRATFLRKAHAAYQQQIAARLLKAGRTHAELVRLRLGELAEDTTRLRRRRRQLGLPSADDAPLLVDDEGRPVDAESLPLRLRFARTTQVSIEGNAGWCRGLLGTRYGDLH</sequence>
<accession>A0ABN1CYX5</accession>
<dbReference type="EMBL" id="BAAAGS010000018">
    <property type="protein sequence ID" value="GAA0529725.1"/>
    <property type="molecule type" value="Genomic_DNA"/>
</dbReference>